<sequence length="84" mass="9183">MSCTLSRYAGRVLLSPDEVPCLCACLLQPTPASGTLRFSLGVSCAYLVSYYYVRFGELNGIRDPYDSISSAVFRRVQAAQPNVP</sequence>
<dbReference type="AlphaFoldDB" id="A0AAD9LZH9"/>
<reference evidence="1" key="1">
    <citation type="submission" date="2021-06" db="EMBL/GenBank/DDBJ databases">
        <title>Comparative genomics, transcriptomics and evolutionary studies reveal genomic signatures of adaptation to plant cell wall in hemibiotrophic fungi.</title>
        <authorList>
            <consortium name="DOE Joint Genome Institute"/>
            <person name="Baroncelli R."/>
            <person name="Diaz J.F."/>
            <person name="Benocci T."/>
            <person name="Peng M."/>
            <person name="Battaglia E."/>
            <person name="Haridas S."/>
            <person name="Andreopoulos W."/>
            <person name="Labutti K."/>
            <person name="Pangilinan J."/>
            <person name="Floch G.L."/>
            <person name="Makela M.R."/>
            <person name="Henrissat B."/>
            <person name="Grigoriev I.V."/>
            <person name="Crouch J.A."/>
            <person name="De Vries R.P."/>
            <person name="Sukno S.A."/>
            <person name="Thon M.R."/>
        </authorList>
    </citation>
    <scope>NUCLEOTIDE SEQUENCE</scope>
    <source>
        <strain evidence="1">MAFF235873</strain>
    </source>
</reference>
<proteinExistence type="predicted"/>
<dbReference type="Proteomes" id="UP001232148">
    <property type="component" value="Unassembled WGS sequence"/>
</dbReference>
<accession>A0AAD9LZH9</accession>
<dbReference type="EMBL" id="MU842980">
    <property type="protein sequence ID" value="KAK2023955.1"/>
    <property type="molecule type" value="Genomic_DNA"/>
</dbReference>
<name>A0AAD9LZH9_9PEZI</name>
<organism evidence="1 2">
    <name type="scientific">Colletotrichum zoysiae</name>
    <dbReference type="NCBI Taxonomy" id="1216348"/>
    <lineage>
        <taxon>Eukaryota</taxon>
        <taxon>Fungi</taxon>
        <taxon>Dikarya</taxon>
        <taxon>Ascomycota</taxon>
        <taxon>Pezizomycotina</taxon>
        <taxon>Sordariomycetes</taxon>
        <taxon>Hypocreomycetidae</taxon>
        <taxon>Glomerellales</taxon>
        <taxon>Glomerellaceae</taxon>
        <taxon>Colletotrichum</taxon>
        <taxon>Colletotrichum graminicola species complex</taxon>
    </lineage>
</organism>
<gene>
    <name evidence="1" type="ORF">LX32DRAFT_644089</name>
</gene>
<evidence type="ECO:0000313" key="2">
    <source>
        <dbReference type="Proteomes" id="UP001232148"/>
    </source>
</evidence>
<comment type="caution">
    <text evidence="1">The sequence shown here is derived from an EMBL/GenBank/DDBJ whole genome shotgun (WGS) entry which is preliminary data.</text>
</comment>
<keyword evidence="2" id="KW-1185">Reference proteome</keyword>
<evidence type="ECO:0000313" key="1">
    <source>
        <dbReference type="EMBL" id="KAK2023955.1"/>
    </source>
</evidence>
<protein>
    <submittedName>
        <fullName evidence="1">Uncharacterized protein</fullName>
    </submittedName>
</protein>